<name>A0ABV5YA44_9ACTN</name>
<keyword evidence="2" id="KW-1185">Reference proteome</keyword>
<evidence type="ECO:0000313" key="2">
    <source>
        <dbReference type="Proteomes" id="UP001589627"/>
    </source>
</evidence>
<gene>
    <name evidence="1" type="ORF">ACFFNX_01975</name>
</gene>
<protein>
    <submittedName>
        <fullName evidence="1">Uncharacterized protein</fullName>
    </submittedName>
</protein>
<dbReference type="EMBL" id="JBHLZP010000005">
    <property type="protein sequence ID" value="MFB9830957.1"/>
    <property type="molecule type" value="Genomic_DNA"/>
</dbReference>
<reference evidence="1 2" key="1">
    <citation type="submission" date="2024-09" db="EMBL/GenBank/DDBJ databases">
        <authorList>
            <person name="Sun Q."/>
            <person name="Mori K."/>
        </authorList>
    </citation>
    <scope>NUCLEOTIDE SEQUENCE [LARGE SCALE GENOMIC DNA]</scope>
    <source>
        <strain evidence="1 2">TBRC 0563</strain>
    </source>
</reference>
<dbReference type="Proteomes" id="UP001589627">
    <property type="component" value="Unassembled WGS sequence"/>
</dbReference>
<evidence type="ECO:0000313" key="1">
    <source>
        <dbReference type="EMBL" id="MFB9830957.1"/>
    </source>
</evidence>
<organism evidence="1 2">
    <name type="scientific">Actinoallomurus acaciae</name>
    <dbReference type="NCBI Taxonomy" id="502577"/>
    <lineage>
        <taxon>Bacteria</taxon>
        <taxon>Bacillati</taxon>
        <taxon>Actinomycetota</taxon>
        <taxon>Actinomycetes</taxon>
        <taxon>Streptosporangiales</taxon>
        <taxon>Thermomonosporaceae</taxon>
        <taxon>Actinoallomurus</taxon>
    </lineage>
</organism>
<accession>A0ABV5YA44</accession>
<comment type="caution">
    <text evidence="1">The sequence shown here is derived from an EMBL/GenBank/DDBJ whole genome shotgun (WGS) entry which is preliminary data.</text>
</comment>
<dbReference type="RefSeq" id="WP_378194078.1">
    <property type="nucleotide sequence ID" value="NZ_JBHLZP010000005.1"/>
</dbReference>
<proteinExistence type="predicted"/>
<sequence length="103" mass="12326">MDKRPPDWELEGFNEAFRWWVDLESPSKAVQRGVTHWITRLYEDPYLFARRVPNFGDPNFWEARIPGSRDGQGHIVLCSYWIRETTRTVQCSLFGTFWEETLE</sequence>